<feature type="compositionally biased region" description="Low complexity" evidence="1">
    <location>
        <begin position="322"/>
        <end position="333"/>
    </location>
</feature>
<organism evidence="2">
    <name type="scientific">Tabanus bromius</name>
    <name type="common">Band-eyed brown horse fly</name>
    <dbReference type="NCBI Taxonomy" id="304241"/>
    <lineage>
        <taxon>Eukaryota</taxon>
        <taxon>Metazoa</taxon>
        <taxon>Ecdysozoa</taxon>
        <taxon>Arthropoda</taxon>
        <taxon>Hexapoda</taxon>
        <taxon>Insecta</taxon>
        <taxon>Pterygota</taxon>
        <taxon>Neoptera</taxon>
        <taxon>Endopterygota</taxon>
        <taxon>Diptera</taxon>
        <taxon>Brachycera</taxon>
        <taxon>Tabanomorpha</taxon>
        <taxon>Tabanoidea</taxon>
        <taxon>Tabanidae</taxon>
        <taxon>Tabanus</taxon>
    </lineage>
</organism>
<dbReference type="PANTHER" id="PTHR14932:SF1">
    <property type="entry name" value="RAB-LIKE PROTEIN 6"/>
    <property type="match status" value="1"/>
</dbReference>
<dbReference type="AlphaFoldDB" id="A0A0K8TM49"/>
<feature type="compositionally biased region" description="Low complexity" evidence="1">
    <location>
        <begin position="149"/>
        <end position="167"/>
    </location>
</feature>
<feature type="region of interest" description="Disordered" evidence="1">
    <location>
        <begin position="237"/>
        <end position="342"/>
    </location>
</feature>
<sequence length="342" mass="38115">FLKSDDANYNTFLSNLSNKRRQLADSNSALRSPTATTPIGMPKSIIVGGGQPIVIPGQTNLTQQNRATIKSNNNTSNINIGVKKEIGKPNTNTVSNLTKNLDFRTGFEEKPTIKTDQKISSVEEFCPDEGVLDRSFLDDLPLVSGQEYEPQPSNYNESESENENGNPLVTKFNDDLDTNDTVDDVDTQTVTNIFRNEQVAKVNPLAKIRKSYDSNADMMSSKLSTSAEELARTNLGQETSDLACEPDFDDWLNNSAVRRSPEGGEDLSSIPSITQDLSQTDDKDEKGREKKSKTKKKKDRKDREERKEKKKKHKPKENTLVDLLNGNSDDNSNQAQEAYESI</sequence>
<evidence type="ECO:0000256" key="1">
    <source>
        <dbReference type="SAM" id="MobiDB-lite"/>
    </source>
</evidence>
<accession>A0A0K8TM49</accession>
<feature type="non-terminal residue" evidence="2">
    <location>
        <position position="1"/>
    </location>
</feature>
<protein>
    <submittedName>
        <fullName evidence="2">Putative serine/threonine protein kinase involved in cell cycle control</fullName>
    </submittedName>
</protein>
<dbReference type="GO" id="GO:0005829">
    <property type="term" value="C:cytosol"/>
    <property type="evidence" value="ECO:0007669"/>
    <property type="project" value="TreeGrafter"/>
</dbReference>
<dbReference type="EMBL" id="GDAI01002397">
    <property type="protein sequence ID" value="JAI15206.1"/>
    <property type="molecule type" value="mRNA"/>
</dbReference>
<dbReference type="GO" id="GO:0005525">
    <property type="term" value="F:GTP binding"/>
    <property type="evidence" value="ECO:0007669"/>
    <property type="project" value="InterPro"/>
</dbReference>
<dbReference type="InterPro" id="IPR040385">
    <property type="entry name" value="RABL6"/>
</dbReference>
<dbReference type="GO" id="GO:0005634">
    <property type="term" value="C:nucleus"/>
    <property type="evidence" value="ECO:0007669"/>
    <property type="project" value="TreeGrafter"/>
</dbReference>
<keyword evidence="2" id="KW-0808">Transferase</keyword>
<dbReference type="GO" id="GO:0004674">
    <property type="term" value="F:protein serine/threonine kinase activity"/>
    <property type="evidence" value="ECO:0007669"/>
    <property type="project" value="UniProtKB-KW"/>
</dbReference>
<dbReference type="PANTHER" id="PTHR14932">
    <property type="entry name" value="RAS GTPASE-RELATED"/>
    <property type="match status" value="1"/>
</dbReference>
<feature type="region of interest" description="Disordered" evidence="1">
    <location>
        <begin position="144"/>
        <end position="169"/>
    </location>
</feature>
<feature type="compositionally biased region" description="Basic residues" evidence="1">
    <location>
        <begin position="289"/>
        <end position="300"/>
    </location>
</feature>
<keyword evidence="2" id="KW-0418">Kinase</keyword>
<proteinExistence type="evidence at transcript level"/>
<evidence type="ECO:0000313" key="2">
    <source>
        <dbReference type="EMBL" id="JAI15206.1"/>
    </source>
</evidence>
<feature type="compositionally biased region" description="Polar residues" evidence="1">
    <location>
        <begin position="269"/>
        <end position="278"/>
    </location>
</feature>
<name>A0A0K8TM49_TABBR</name>
<reference evidence="2" key="1">
    <citation type="journal article" date="2015" name="Insect Biochem. Mol. Biol.">
        <title>An insight into the sialome of the horse fly, Tabanus bromius.</title>
        <authorList>
            <person name="Ribeiro J.M."/>
            <person name="Kazimirova M."/>
            <person name="Takac P."/>
            <person name="Andersen J.F."/>
            <person name="Francischetti I.M."/>
        </authorList>
    </citation>
    <scope>NUCLEOTIDE SEQUENCE</scope>
</reference>
<keyword evidence="2" id="KW-0723">Serine/threonine-protein kinase</keyword>